<gene>
    <name evidence="3" type="ORF">MKZ38_005483</name>
</gene>
<protein>
    <recommendedName>
        <fullName evidence="2">Subtelomeric hrmA-associated cluster protein AFUB-079030/YDR124W-like helical bundle domain-containing protein</fullName>
    </recommendedName>
</protein>
<keyword evidence="4" id="KW-1185">Reference proteome</keyword>
<feature type="region of interest" description="Disordered" evidence="1">
    <location>
        <begin position="220"/>
        <end position="251"/>
    </location>
</feature>
<dbReference type="PANTHER" id="PTHR36102">
    <property type="entry name" value="CHROMOSOME 10, WHOLE GENOME SHOTGUN SEQUENCE"/>
    <property type="match status" value="1"/>
</dbReference>
<organism evidence="3 4">
    <name type="scientific">Zalerion maritima</name>
    <dbReference type="NCBI Taxonomy" id="339359"/>
    <lineage>
        <taxon>Eukaryota</taxon>
        <taxon>Fungi</taxon>
        <taxon>Dikarya</taxon>
        <taxon>Ascomycota</taxon>
        <taxon>Pezizomycotina</taxon>
        <taxon>Sordariomycetes</taxon>
        <taxon>Lulworthiomycetidae</taxon>
        <taxon>Lulworthiales</taxon>
        <taxon>Lulworthiaceae</taxon>
        <taxon>Zalerion</taxon>
    </lineage>
</organism>
<feature type="compositionally biased region" description="Polar residues" evidence="1">
    <location>
        <begin position="557"/>
        <end position="567"/>
    </location>
</feature>
<dbReference type="InterPro" id="IPR047092">
    <property type="entry name" value="AFUB_07903/YDR124W-like_hel"/>
</dbReference>
<proteinExistence type="predicted"/>
<dbReference type="InterPro" id="IPR018608">
    <property type="entry name" value="Gti1/Pac2"/>
</dbReference>
<reference evidence="3" key="1">
    <citation type="submission" date="2022-07" db="EMBL/GenBank/DDBJ databases">
        <title>Draft genome sequence of Zalerion maritima ATCC 34329, a (micro)plastics degrading marine fungus.</title>
        <authorList>
            <person name="Paco A."/>
            <person name="Goncalves M.F.M."/>
            <person name="Rocha-Santos T.A.P."/>
            <person name="Alves A."/>
        </authorList>
    </citation>
    <scope>NUCLEOTIDE SEQUENCE</scope>
    <source>
        <strain evidence="3">ATCC 34329</strain>
    </source>
</reference>
<dbReference type="Pfam" id="PF09729">
    <property type="entry name" value="Gti1_Pac2"/>
    <property type="match status" value="1"/>
</dbReference>
<evidence type="ECO:0000256" key="1">
    <source>
        <dbReference type="SAM" id="MobiDB-lite"/>
    </source>
</evidence>
<evidence type="ECO:0000313" key="3">
    <source>
        <dbReference type="EMBL" id="KAJ2896495.1"/>
    </source>
</evidence>
<feature type="domain" description="Subtelomeric hrmA-associated cluster protein AFUB-079030/YDR124W-like helical bundle" evidence="2">
    <location>
        <begin position="56"/>
        <end position="196"/>
    </location>
</feature>
<sequence>MTTDNRTAETENMDSWPRKRRCTDGIPESEHSADDSNSCEWERPITEAATELEITIGNSQEVLEYYAQQFRHLRITACKLIAKAWIKQIDLEEHPVHPYTGDDSEAPAWWPKAWGPTKHDKVRYMEPDTLHKEERVRLLCHILQLVVKPNGRQHHAIKKLNLSVQKLQNATSEALDLFFTDRHNKAKKPYLYCLFHMARQEERHLRGEVDTNHTVLVPKGQVCSTEDGNGGSHGLRQQGPPTSVPVDGHLPSSIYGSSQGTPFVLNDCPVGGPQDAGKPVALATVPVLLQPFPALPPVAPFNNFYVPLQPTFQGFLETKEDALLLIDACFAGALPFANYAPRKWDCTDYIRSGNIFVFQQEAGTTKRWIDGLHWSPGRETDTFCIYRQLQGALPAKGRTRIKTKNDTSKPVAPFDTIPENPHRSERIRQLVGSLINNYDFKPGGLVKKTKSITRNGVPYIVVSYYDPRDILDGKFETPSQMITDNKFPSSLNDLRFISHCASIDGLDALGGCGNTPEGNNPTQSEVERRQASPCAPIDHQPPPCGPGPGSDFAGDGNQETGFSLHLRTNGSGAAFGPCAHVDNLQTKPGELEITDAPSTTPCAPGGRGWRGDYG</sequence>
<dbReference type="PANTHER" id="PTHR36102:SF1">
    <property type="entry name" value="YDR124W-LIKE HELICAL BUNDLE DOMAIN-CONTAINING PROTEIN"/>
    <property type="match status" value="1"/>
</dbReference>
<name>A0AAD5RKL0_9PEZI</name>
<comment type="caution">
    <text evidence="3">The sequence shown here is derived from an EMBL/GenBank/DDBJ whole genome shotgun (WGS) entry which is preliminary data.</text>
</comment>
<dbReference type="EMBL" id="JAKWBI020000329">
    <property type="protein sequence ID" value="KAJ2896495.1"/>
    <property type="molecule type" value="Genomic_DNA"/>
</dbReference>
<dbReference type="Proteomes" id="UP001201980">
    <property type="component" value="Unassembled WGS sequence"/>
</dbReference>
<evidence type="ECO:0000313" key="4">
    <source>
        <dbReference type="Proteomes" id="UP001201980"/>
    </source>
</evidence>
<evidence type="ECO:0000259" key="2">
    <source>
        <dbReference type="Pfam" id="PF11001"/>
    </source>
</evidence>
<dbReference type="Pfam" id="PF11001">
    <property type="entry name" value="AFUB_07903_YDR124W_hel"/>
    <property type="match status" value="1"/>
</dbReference>
<feature type="region of interest" description="Disordered" evidence="1">
    <location>
        <begin position="590"/>
        <end position="614"/>
    </location>
</feature>
<dbReference type="AlphaFoldDB" id="A0AAD5RKL0"/>
<feature type="region of interest" description="Disordered" evidence="1">
    <location>
        <begin position="514"/>
        <end position="567"/>
    </location>
</feature>
<feature type="compositionally biased region" description="Basic and acidic residues" evidence="1">
    <location>
        <begin position="28"/>
        <end position="39"/>
    </location>
</feature>
<dbReference type="InterPro" id="IPR021264">
    <property type="entry name" value="AFUB_079030/YDR124W-like"/>
</dbReference>
<feature type="region of interest" description="Disordered" evidence="1">
    <location>
        <begin position="1"/>
        <end position="39"/>
    </location>
</feature>
<accession>A0AAD5RKL0</accession>